<accession>A0A6J4I7K2</accession>
<gene>
    <name evidence="2" type="ORF">AVDCRST_MAG52-1758</name>
</gene>
<reference evidence="2" key="1">
    <citation type="submission" date="2020-02" db="EMBL/GenBank/DDBJ databases">
        <authorList>
            <person name="Meier V. D."/>
        </authorList>
    </citation>
    <scope>NUCLEOTIDE SEQUENCE</scope>
    <source>
        <strain evidence="2">AVDCRST_MAG52</strain>
    </source>
</reference>
<dbReference type="EMBL" id="CADCTN010000122">
    <property type="protein sequence ID" value="CAA9243341.1"/>
    <property type="molecule type" value="Genomic_DNA"/>
</dbReference>
<organism evidence="2">
    <name type="scientific">uncultured Blastococcus sp</name>
    <dbReference type="NCBI Taxonomy" id="217144"/>
    <lineage>
        <taxon>Bacteria</taxon>
        <taxon>Bacillati</taxon>
        <taxon>Actinomycetota</taxon>
        <taxon>Actinomycetes</taxon>
        <taxon>Geodermatophilales</taxon>
        <taxon>Geodermatophilaceae</taxon>
        <taxon>Blastococcus</taxon>
        <taxon>environmental samples</taxon>
    </lineage>
</organism>
<feature type="region of interest" description="Disordered" evidence="1">
    <location>
        <begin position="1"/>
        <end position="41"/>
    </location>
</feature>
<sequence>MVPHAQRAEPRRRRQHRRTGLTPPCTRPAASIDVPELGRRR</sequence>
<name>A0A6J4I7K2_9ACTN</name>
<evidence type="ECO:0000256" key="1">
    <source>
        <dbReference type="SAM" id="MobiDB-lite"/>
    </source>
</evidence>
<proteinExistence type="predicted"/>
<feature type="compositionally biased region" description="Basic residues" evidence="1">
    <location>
        <begin position="10"/>
        <end position="19"/>
    </location>
</feature>
<evidence type="ECO:0000313" key="2">
    <source>
        <dbReference type="EMBL" id="CAA9243341.1"/>
    </source>
</evidence>
<protein>
    <submittedName>
        <fullName evidence="2">Uncharacterized protein</fullName>
    </submittedName>
</protein>
<dbReference type="AlphaFoldDB" id="A0A6J4I7K2"/>